<dbReference type="Pfam" id="PF01541">
    <property type="entry name" value="GIY-YIG"/>
    <property type="match status" value="1"/>
</dbReference>
<evidence type="ECO:0000256" key="2">
    <source>
        <dbReference type="ARBA" id="ARBA00022763"/>
    </source>
</evidence>
<dbReference type="PANTHER" id="PTHR30562:SF1">
    <property type="entry name" value="UVRABC SYSTEM PROTEIN C"/>
    <property type="match status" value="1"/>
</dbReference>
<dbReference type="InterPro" id="IPR047296">
    <property type="entry name" value="GIY-YIG_UvrC_Cho"/>
</dbReference>
<accession>A0A382GXW2</accession>
<gene>
    <name evidence="7" type="ORF">METZ01_LOCUS232529</name>
</gene>
<keyword evidence="1" id="KW-0963">Cytoplasm</keyword>
<dbReference type="InterPro" id="IPR050066">
    <property type="entry name" value="UvrABC_protein_C"/>
</dbReference>
<evidence type="ECO:0000313" key="7">
    <source>
        <dbReference type="EMBL" id="SVB79675.1"/>
    </source>
</evidence>
<reference evidence="7" key="1">
    <citation type="submission" date="2018-05" db="EMBL/GenBank/DDBJ databases">
        <authorList>
            <person name="Lanie J.A."/>
            <person name="Ng W.-L."/>
            <person name="Kazmierczak K.M."/>
            <person name="Andrzejewski T.M."/>
            <person name="Davidsen T.M."/>
            <person name="Wayne K.J."/>
            <person name="Tettelin H."/>
            <person name="Glass J.I."/>
            <person name="Rusch D."/>
            <person name="Podicherti R."/>
            <person name="Tsui H.-C.T."/>
            <person name="Winkler M.E."/>
        </authorList>
    </citation>
    <scope>NUCLEOTIDE SEQUENCE</scope>
</reference>
<evidence type="ECO:0000259" key="6">
    <source>
        <dbReference type="PROSITE" id="PS50164"/>
    </source>
</evidence>
<sequence length="196" mass="22858">VLKQPEQGSIPTKPGSYQFFDKTGTIIYVGKAKNLRNRVNSYFGSKKTMASRTKRMMREATHLEWIQVRNELEALMLEFTLIKEHKPRFNIDLKDNKSYPYLSVTLNENWPRPTITRGKRRKGVRYFGPYGNVKAIRETLDLLIKSFPLRTCSNTKFNEHERIGKPCLLFHIEKCSAPCVEKIDKKNYDDLVGDLL</sequence>
<dbReference type="PANTHER" id="PTHR30562">
    <property type="entry name" value="UVRC/OXIDOREDUCTASE"/>
    <property type="match status" value="1"/>
</dbReference>
<keyword evidence="4" id="KW-0267">Excision nuclease</keyword>
<dbReference type="SMART" id="SM00465">
    <property type="entry name" value="GIYc"/>
    <property type="match status" value="1"/>
</dbReference>
<keyword evidence="3" id="KW-0228">DNA excision</keyword>
<dbReference type="CDD" id="cd10434">
    <property type="entry name" value="GIY-YIG_UvrC_Cho"/>
    <property type="match status" value="1"/>
</dbReference>
<evidence type="ECO:0000256" key="5">
    <source>
        <dbReference type="ARBA" id="ARBA00023204"/>
    </source>
</evidence>
<dbReference type="InterPro" id="IPR035901">
    <property type="entry name" value="GIY-YIG_endonuc_sf"/>
</dbReference>
<dbReference type="FunFam" id="3.40.1440.10:FF:000001">
    <property type="entry name" value="UvrABC system protein C"/>
    <property type="match status" value="1"/>
</dbReference>
<dbReference type="GO" id="GO:0006289">
    <property type="term" value="P:nucleotide-excision repair"/>
    <property type="evidence" value="ECO:0007669"/>
    <property type="project" value="InterPro"/>
</dbReference>
<dbReference type="Gene3D" id="3.40.1440.10">
    <property type="entry name" value="GIY-YIG endonuclease"/>
    <property type="match status" value="1"/>
</dbReference>
<dbReference type="AlphaFoldDB" id="A0A382GXW2"/>
<proteinExistence type="predicted"/>
<dbReference type="InterPro" id="IPR000305">
    <property type="entry name" value="GIY-YIG_endonuc"/>
</dbReference>
<feature type="non-terminal residue" evidence="7">
    <location>
        <position position="1"/>
    </location>
</feature>
<feature type="non-terminal residue" evidence="7">
    <location>
        <position position="196"/>
    </location>
</feature>
<dbReference type="GO" id="GO:0004518">
    <property type="term" value="F:nuclease activity"/>
    <property type="evidence" value="ECO:0007669"/>
    <property type="project" value="UniProtKB-KW"/>
</dbReference>
<protein>
    <recommendedName>
        <fullName evidence="6">GIY-YIG domain-containing protein</fullName>
    </recommendedName>
</protein>
<dbReference type="GO" id="GO:0009380">
    <property type="term" value="C:excinuclease repair complex"/>
    <property type="evidence" value="ECO:0007669"/>
    <property type="project" value="TreeGrafter"/>
</dbReference>
<evidence type="ECO:0000256" key="3">
    <source>
        <dbReference type="ARBA" id="ARBA00022769"/>
    </source>
</evidence>
<dbReference type="EMBL" id="UINC01057959">
    <property type="protein sequence ID" value="SVB79675.1"/>
    <property type="molecule type" value="Genomic_DNA"/>
</dbReference>
<keyword evidence="5" id="KW-0234">DNA repair</keyword>
<name>A0A382GXW2_9ZZZZ</name>
<organism evidence="7">
    <name type="scientific">marine metagenome</name>
    <dbReference type="NCBI Taxonomy" id="408172"/>
    <lineage>
        <taxon>unclassified sequences</taxon>
        <taxon>metagenomes</taxon>
        <taxon>ecological metagenomes</taxon>
    </lineage>
</organism>
<evidence type="ECO:0000256" key="1">
    <source>
        <dbReference type="ARBA" id="ARBA00022490"/>
    </source>
</evidence>
<evidence type="ECO:0000256" key="4">
    <source>
        <dbReference type="ARBA" id="ARBA00022881"/>
    </source>
</evidence>
<feature type="domain" description="GIY-YIG" evidence="6">
    <location>
        <begin position="12"/>
        <end position="91"/>
    </location>
</feature>
<dbReference type="SUPFAM" id="SSF82771">
    <property type="entry name" value="GIY-YIG endonuclease"/>
    <property type="match status" value="1"/>
</dbReference>
<keyword evidence="2" id="KW-0227">DNA damage</keyword>
<dbReference type="PROSITE" id="PS50164">
    <property type="entry name" value="GIY_YIG"/>
    <property type="match status" value="1"/>
</dbReference>